<dbReference type="InterPro" id="IPR001405">
    <property type="entry name" value="UPF0758"/>
</dbReference>
<dbReference type="PROSITE" id="PS01302">
    <property type="entry name" value="UPF0758"/>
    <property type="match status" value="1"/>
</dbReference>
<evidence type="ECO:0000256" key="2">
    <source>
        <dbReference type="ARBA" id="ARBA00022723"/>
    </source>
</evidence>
<dbReference type="GO" id="GO:0006508">
    <property type="term" value="P:proteolysis"/>
    <property type="evidence" value="ECO:0007669"/>
    <property type="project" value="UniProtKB-KW"/>
</dbReference>
<protein>
    <submittedName>
        <fullName evidence="7">DNA repair protein RadC</fullName>
    </submittedName>
</protein>
<dbReference type="SUPFAM" id="SSF102712">
    <property type="entry name" value="JAB1/MPN domain"/>
    <property type="match status" value="1"/>
</dbReference>
<dbReference type="NCBIfam" id="TIGR00608">
    <property type="entry name" value="radc"/>
    <property type="match status" value="1"/>
</dbReference>
<feature type="domain" description="MPN" evidence="6">
    <location>
        <begin position="36"/>
        <end position="157"/>
    </location>
</feature>
<comment type="caution">
    <text evidence="7">The sequence shown here is derived from an EMBL/GenBank/DDBJ whole genome shotgun (WGS) entry which is preliminary data.</text>
</comment>
<organism evidence="7 8">
    <name type="scientific">Pseudoxanthomonas broegbernensis</name>
    <dbReference type="NCBI Taxonomy" id="83619"/>
    <lineage>
        <taxon>Bacteria</taxon>
        <taxon>Pseudomonadati</taxon>
        <taxon>Pseudomonadota</taxon>
        <taxon>Gammaproteobacteria</taxon>
        <taxon>Lysobacterales</taxon>
        <taxon>Lysobacteraceae</taxon>
        <taxon>Pseudoxanthomonas</taxon>
    </lineage>
</organism>
<keyword evidence="1" id="KW-0645">Protease</keyword>
<reference evidence="7 8" key="1">
    <citation type="submission" date="2017-10" db="EMBL/GenBank/DDBJ databases">
        <title>Whole genome sequencing of Pseudoxanthomonas broegbernensis DSM 12573(T).</title>
        <authorList>
            <person name="Kumar S."/>
            <person name="Bansal K."/>
            <person name="Kaur A."/>
            <person name="Patil P."/>
            <person name="Sharma S."/>
            <person name="Patil P.B."/>
        </authorList>
    </citation>
    <scope>NUCLEOTIDE SEQUENCE [LARGE SCALE GENOMIC DNA]</scope>
    <source>
        <strain evidence="7 8">DSM 12573</strain>
    </source>
</reference>
<dbReference type="PROSITE" id="PS50249">
    <property type="entry name" value="MPN"/>
    <property type="match status" value="1"/>
</dbReference>
<evidence type="ECO:0000259" key="6">
    <source>
        <dbReference type="PROSITE" id="PS50249"/>
    </source>
</evidence>
<dbReference type="InterPro" id="IPR020891">
    <property type="entry name" value="UPF0758_CS"/>
</dbReference>
<dbReference type="PANTHER" id="PTHR30471:SF3">
    <property type="entry name" value="UPF0758 PROTEIN YEES-RELATED"/>
    <property type="match status" value="1"/>
</dbReference>
<dbReference type="InterPro" id="IPR025657">
    <property type="entry name" value="RadC_JAB"/>
</dbReference>
<dbReference type="CDD" id="cd08071">
    <property type="entry name" value="MPN_DUF2466"/>
    <property type="match status" value="1"/>
</dbReference>
<dbReference type="Pfam" id="PF04002">
    <property type="entry name" value="RadC"/>
    <property type="match status" value="1"/>
</dbReference>
<proteinExistence type="predicted"/>
<evidence type="ECO:0000256" key="4">
    <source>
        <dbReference type="ARBA" id="ARBA00022833"/>
    </source>
</evidence>
<dbReference type="RefSeq" id="WP_162311420.1">
    <property type="nucleotide sequence ID" value="NZ_JACHGU010000001.1"/>
</dbReference>
<dbReference type="GO" id="GO:0008237">
    <property type="term" value="F:metallopeptidase activity"/>
    <property type="evidence" value="ECO:0007669"/>
    <property type="project" value="UniProtKB-KW"/>
</dbReference>
<dbReference type="AlphaFoldDB" id="A0A7V8GLT7"/>
<evidence type="ECO:0000256" key="5">
    <source>
        <dbReference type="ARBA" id="ARBA00023049"/>
    </source>
</evidence>
<dbReference type="Proteomes" id="UP000462066">
    <property type="component" value="Unassembled WGS sequence"/>
</dbReference>
<gene>
    <name evidence="7" type="ORF">B1992_10340</name>
</gene>
<dbReference type="Gene3D" id="3.40.140.10">
    <property type="entry name" value="Cytidine Deaminase, domain 2"/>
    <property type="match status" value="1"/>
</dbReference>
<keyword evidence="3" id="KW-0378">Hydrolase</keyword>
<keyword evidence="5" id="KW-0482">Metalloprotease</keyword>
<evidence type="ECO:0000256" key="3">
    <source>
        <dbReference type="ARBA" id="ARBA00022801"/>
    </source>
</evidence>
<keyword evidence="8" id="KW-1185">Reference proteome</keyword>
<evidence type="ECO:0000313" key="7">
    <source>
        <dbReference type="EMBL" id="KAF1685930.1"/>
    </source>
</evidence>
<evidence type="ECO:0000256" key="1">
    <source>
        <dbReference type="ARBA" id="ARBA00022670"/>
    </source>
</evidence>
<dbReference type="InterPro" id="IPR037518">
    <property type="entry name" value="MPN"/>
</dbReference>
<dbReference type="PANTHER" id="PTHR30471">
    <property type="entry name" value="DNA REPAIR PROTEIN RADC"/>
    <property type="match status" value="1"/>
</dbReference>
<dbReference type="EMBL" id="MWIP01000010">
    <property type="protein sequence ID" value="KAF1685930.1"/>
    <property type="molecule type" value="Genomic_DNA"/>
</dbReference>
<sequence>MNGKAHDTRIDYLPTEADILGQAENILRKRLERLGKITDPTQASDFLRMRLGGLEHEEFHVVFLDTRHAIIAVEAMFRGTIDGAEVHPREVARAALRHNAAAVVLAHNHPSGNPEPSAADRALTARLKQALALLDIRVIDHIVVGETCVSLAARGWV</sequence>
<accession>A0A7V8GLT7</accession>
<evidence type="ECO:0000313" key="8">
    <source>
        <dbReference type="Proteomes" id="UP000462066"/>
    </source>
</evidence>
<name>A0A7V8GLT7_9GAMM</name>
<keyword evidence="2" id="KW-0479">Metal-binding</keyword>
<dbReference type="GO" id="GO:0046872">
    <property type="term" value="F:metal ion binding"/>
    <property type="evidence" value="ECO:0007669"/>
    <property type="project" value="UniProtKB-KW"/>
</dbReference>
<keyword evidence="4" id="KW-0862">Zinc</keyword>